<dbReference type="InterPro" id="IPR050833">
    <property type="entry name" value="Poly_Biosynth_Transport"/>
</dbReference>
<feature type="transmembrane region" description="Helical" evidence="6">
    <location>
        <begin position="84"/>
        <end position="105"/>
    </location>
</feature>
<dbReference type="AlphaFoldDB" id="A0AAW9K3N7"/>
<accession>A0AAW9K3N7</accession>
<evidence type="ECO:0000313" key="8">
    <source>
        <dbReference type="Proteomes" id="UP001290462"/>
    </source>
</evidence>
<keyword evidence="4 6" id="KW-1133">Transmembrane helix</keyword>
<keyword evidence="2" id="KW-1003">Cell membrane</keyword>
<dbReference type="InterPro" id="IPR024923">
    <property type="entry name" value="PG_synth_SpoVB"/>
</dbReference>
<keyword evidence="3 6" id="KW-0812">Transmembrane</keyword>
<sequence length="534" mass="59211">MGNKQMKQMMKGAVVLSVASLIAKVLSAVYRVPFQNMVGNTGFYVYQQVYPIYGIGMTFALSGFPIFLSKLIAETKHNGERKIILKRASLILTLFAIVLFLGIYTFSDVIANGMGDSQLAPIVKAVSWMFLLMPGLVVWRGYFQGTENMIPTAISQVVEQIVRVAVILIAAALFLKSDWSEYRMGTYAMSSAWIAGIAALFVMMYYYYLKGGNQALKEVPSLNYGEVTNAPSYSKLFLRFLTEGSAICILSALLILLQLIDSFTLFNGLMDSGVLADEAKNLKGIYDRGQPLVQLGMVVGTGFASSLIPMLTKHFVHRQEGEFYRTAVSLLRITTAFAMVATAGMLTLMPFINDLLFGDRDGNAVLSVYILAIIVASLIGAYNTILQSRNQHRMAMLALVFGLLLKWGFNQFLIGPFGTMGASIATVFSLGGILLVLWLAMPTRLKGSLLKGSFLLKLVICCWIMTFVITIVFLFLGQWAFIATRSGSLVAIIIGISIGVPLFVWLIFKFKLFTIREWLYMPFGKRIVRIRNRK</sequence>
<dbReference type="InterPro" id="IPR002797">
    <property type="entry name" value="Polysacc_synth"/>
</dbReference>
<comment type="subcellular location">
    <subcellularLocation>
        <location evidence="1">Cell membrane</location>
        <topology evidence="1">Multi-pass membrane protein</topology>
    </subcellularLocation>
</comment>
<feature type="transmembrane region" description="Helical" evidence="6">
    <location>
        <begin position="364"/>
        <end position="382"/>
    </location>
</feature>
<feature type="transmembrane region" description="Helical" evidence="6">
    <location>
        <begin position="51"/>
        <end position="72"/>
    </location>
</feature>
<feature type="transmembrane region" description="Helical" evidence="6">
    <location>
        <begin position="240"/>
        <end position="260"/>
    </location>
</feature>
<dbReference type="RefSeq" id="WP_010054014.1">
    <property type="nucleotide sequence ID" value="NZ_BJOJ01000068.1"/>
</dbReference>
<dbReference type="Proteomes" id="UP001290462">
    <property type="component" value="Unassembled WGS sequence"/>
</dbReference>
<feature type="transmembrane region" description="Helical" evidence="6">
    <location>
        <begin position="154"/>
        <end position="175"/>
    </location>
</feature>
<organism evidence="7 8">
    <name type="scientific">Carnobacterium maltaromaticum</name>
    <name type="common">Carnobacterium piscicola</name>
    <dbReference type="NCBI Taxonomy" id="2751"/>
    <lineage>
        <taxon>Bacteria</taxon>
        <taxon>Bacillati</taxon>
        <taxon>Bacillota</taxon>
        <taxon>Bacilli</taxon>
        <taxon>Lactobacillales</taxon>
        <taxon>Carnobacteriaceae</taxon>
        <taxon>Carnobacterium</taxon>
    </lineage>
</organism>
<evidence type="ECO:0000313" key="7">
    <source>
        <dbReference type="EMBL" id="MDZ5757851.1"/>
    </source>
</evidence>
<feature type="transmembrane region" description="Helical" evidence="6">
    <location>
        <begin position="333"/>
        <end position="352"/>
    </location>
</feature>
<evidence type="ECO:0000256" key="6">
    <source>
        <dbReference type="SAM" id="Phobius"/>
    </source>
</evidence>
<evidence type="ECO:0000256" key="1">
    <source>
        <dbReference type="ARBA" id="ARBA00004651"/>
    </source>
</evidence>
<proteinExistence type="predicted"/>
<dbReference type="PANTHER" id="PTHR30250">
    <property type="entry name" value="PST FAMILY PREDICTED COLANIC ACID TRANSPORTER"/>
    <property type="match status" value="1"/>
</dbReference>
<dbReference type="Pfam" id="PF01943">
    <property type="entry name" value="Polysacc_synt"/>
    <property type="match status" value="1"/>
</dbReference>
<name>A0AAW9K3N7_CARML</name>
<dbReference type="PANTHER" id="PTHR30250:SF29">
    <property type="entry name" value="POLYSACCHARIDE BIOSYNTHESIS PROTEIN C-TERMINAL DOMAIN-CONTAINING PROTEIN"/>
    <property type="match status" value="1"/>
</dbReference>
<feature type="transmembrane region" description="Helical" evidence="6">
    <location>
        <begin position="454"/>
        <end position="476"/>
    </location>
</feature>
<feature type="transmembrane region" description="Helical" evidence="6">
    <location>
        <begin position="125"/>
        <end position="142"/>
    </location>
</feature>
<protein>
    <submittedName>
        <fullName evidence="7">Polysaccharide biosynthesis protein</fullName>
    </submittedName>
</protein>
<evidence type="ECO:0000256" key="3">
    <source>
        <dbReference type="ARBA" id="ARBA00022692"/>
    </source>
</evidence>
<feature type="transmembrane region" description="Helical" evidence="6">
    <location>
        <begin position="420"/>
        <end position="442"/>
    </location>
</feature>
<feature type="transmembrane region" description="Helical" evidence="6">
    <location>
        <begin position="488"/>
        <end position="508"/>
    </location>
</feature>
<feature type="transmembrane region" description="Helical" evidence="6">
    <location>
        <begin position="394"/>
        <end position="414"/>
    </location>
</feature>
<gene>
    <name evidence="7" type="ORF">RAK27_04190</name>
</gene>
<dbReference type="CDD" id="cd13124">
    <property type="entry name" value="MATE_SpoVB_like"/>
    <property type="match status" value="1"/>
</dbReference>
<evidence type="ECO:0000256" key="4">
    <source>
        <dbReference type="ARBA" id="ARBA00022989"/>
    </source>
</evidence>
<evidence type="ECO:0000256" key="5">
    <source>
        <dbReference type="ARBA" id="ARBA00023136"/>
    </source>
</evidence>
<reference evidence="7" key="1">
    <citation type="submission" date="2023-08" db="EMBL/GenBank/DDBJ databases">
        <title>Genomic characterization of piscicolin 126 produced by Carnobacterium maltaromaticum CM22 strain isolated from salmon (Salmo salar).</title>
        <authorList>
            <person name="Gonzalez-Gragera E."/>
            <person name="Garcia-Lopez J.D."/>
            <person name="Teso-Perez C."/>
            <person name="Gimenez-Hernandez I."/>
            <person name="Peralta-Sanchez J.M."/>
            <person name="Valdivia E."/>
            <person name="Montalban-Lopez M."/>
            <person name="Martin-Platero A.M."/>
            <person name="Banos A."/>
            <person name="Martinez-Bueno M."/>
        </authorList>
    </citation>
    <scope>NUCLEOTIDE SEQUENCE</scope>
    <source>
        <strain evidence="7">CM22</strain>
    </source>
</reference>
<feature type="transmembrane region" description="Helical" evidence="6">
    <location>
        <begin position="187"/>
        <end position="208"/>
    </location>
</feature>
<dbReference type="EMBL" id="JAVBVO010000002">
    <property type="protein sequence ID" value="MDZ5757851.1"/>
    <property type="molecule type" value="Genomic_DNA"/>
</dbReference>
<dbReference type="GO" id="GO:0005886">
    <property type="term" value="C:plasma membrane"/>
    <property type="evidence" value="ECO:0007669"/>
    <property type="project" value="UniProtKB-SubCell"/>
</dbReference>
<comment type="caution">
    <text evidence="7">The sequence shown here is derived from an EMBL/GenBank/DDBJ whole genome shotgun (WGS) entry which is preliminary data.</text>
</comment>
<keyword evidence="5 6" id="KW-0472">Membrane</keyword>
<evidence type="ECO:0000256" key="2">
    <source>
        <dbReference type="ARBA" id="ARBA00022475"/>
    </source>
</evidence>
<feature type="transmembrane region" description="Helical" evidence="6">
    <location>
        <begin position="292"/>
        <end position="312"/>
    </location>
</feature>